<protein>
    <submittedName>
        <fullName evidence="3">Uncharacterized protein</fullName>
    </submittedName>
</protein>
<feature type="compositionally biased region" description="Basic and acidic residues" evidence="1">
    <location>
        <begin position="170"/>
        <end position="188"/>
    </location>
</feature>
<feature type="region of interest" description="Disordered" evidence="1">
    <location>
        <begin position="169"/>
        <end position="188"/>
    </location>
</feature>
<keyword evidence="2" id="KW-0472">Membrane</keyword>
<keyword evidence="4" id="KW-1185">Reference proteome</keyword>
<organism evidence="3 4">
    <name type="scientific">Lentzea tibetensis</name>
    <dbReference type="NCBI Taxonomy" id="2591470"/>
    <lineage>
        <taxon>Bacteria</taxon>
        <taxon>Bacillati</taxon>
        <taxon>Actinomycetota</taxon>
        <taxon>Actinomycetes</taxon>
        <taxon>Pseudonocardiales</taxon>
        <taxon>Pseudonocardiaceae</taxon>
        <taxon>Lentzea</taxon>
    </lineage>
</organism>
<evidence type="ECO:0000313" key="4">
    <source>
        <dbReference type="Proteomes" id="UP000316639"/>
    </source>
</evidence>
<dbReference type="OrthoDB" id="3690694at2"/>
<keyword evidence="2" id="KW-0812">Transmembrane</keyword>
<dbReference type="Proteomes" id="UP000316639">
    <property type="component" value="Unassembled WGS sequence"/>
</dbReference>
<name>A0A563ET40_9PSEU</name>
<feature type="transmembrane region" description="Helical" evidence="2">
    <location>
        <begin position="7"/>
        <end position="26"/>
    </location>
</feature>
<proteinExistence type="predicted"/>
<accession>A0A563ET40</accession>
<dbReference type="AlphaFoldDB" id="A0A563ET40"/>
<dbReference type="EMBL" id="VOBR01000011">
    <property type="protein sequence ID" value="TWP50820.1"/>
    <property type="molecule type" value="Genomic_DNA"/>
</dbReference>
<comment type="caution">
    <text evidence="3">The sequence shown here is derived from an EMBL/GenBank/DDBJ whole genome shotgun (WGS) entry which is preliminary data.</text>
</comment>
<gene>
    <name evidence="3" type="ORF">FKR81_19435</name>
</gene>
<reference evidence="3 4" key="1">
    <citation type="submission" date="2019-07" db="EMBL/GenBank/DDBJ databases">
        <title>Lentzea xizangensis sp. nov., isolated from Qinghai-Tibetan Plateau Soils.</title>
        <authorList>
            <person name="Huang J."/>
        </authorList>
    </citation>
    <scope>NUCLEOTIDE SEQUENCE [LARGE SCALE GENOMIC DNA]</scope>
    <source>
        <strain evidence="3 4">FXJ1.1311</strain>
    </source>
</reference>
<evidence type="ECO:0000256" key="2">
    <source>
        <dbReference type="SAM" id="Phobius"/>
    </source>
</evidence>
<keyword evidence="2" id="KW-1133">Transmembrane helix</keyword>
<evidence type="ECO:0000256" key="1">
    <source>
        <dbReference type="SAM" id="MobiDB-lite"/>
    </source>
</evidence>
<evidence type="ECO:0000313" key="3">
    <source>
        <dbReference type="EMBL" id="TWP50820.1"/>
    </source>
</evidence>
<sequence length="188" mass="20601">MLRYLGSWKNLAGCVGGLVGLALHLFGVAGSYWLFVVAGLYGFGALIAPPAKVTLVTDPDQEAAFLRTELFSLLTKVRGFGGRVPADVLPKLERIAEVLNGMLAQPRRLRSDPDALHAVTRLVGTDLPLSVQTYLNLPWWYAAARGADGQLTRQLDLLLADAERTASAFHEADAQRQSDHTRYLEERD</sequence>